<dbReference type="Pfam" id="PF00501">
    <property type="entry name" value="AMP-binding"/>
    <property type="match status" value="1"/>
</dbReference>
<dbReference type="Gene3D" id="1.10.1200.10">
    <property type="entry name" value="ACP-like"/>
    <property type="match status" value="1"/>
</dbReference>
<dbReference type="Proteomes" id="UP000245702">
    <property type="component" value="Unassembled WGS sequence"/>
</dbReference>
<comment type="similarity">
    <text evidence="1">Belongs to the ATP-dependent AMP-binding enzyme family.</text>
</comment>
<dbReference type="InterPro" id="IPR040097">
    <property type="entry name" value="FAAL/FAAC"/>
</dbReference>
<keyword evidence="9" id="KW-1185">Reference proteome</keyword>
<evidence type="ECO:0000256" key="2">
    <source>
        <dbReference type="ARBA" id="ARBA00022450"/>
    </source>
</evidence>
<sequence length="728" mass="79871">MTDDKTRKIQEYAGSVAEILEFRARHTPDKNAYGMLDAVFRLTAITYAELWARVAALSSRLPAQIAGERCLLMFQPGIDFIVALLACNHSGAIPVPVNMPGRNKSLVKWENIAANCQACCILTDKAGLDTFPDILKPSGVLAALPLYAEQAGIVAGTSPGFNELAFLQYTSGSTGDPKGVMVTHASLLNNLKQLADKFRINENSVMVSWLPFYHDMGLILGILQGIYSGNRVILMNPADFMQQPLNWLRAISVYQATHTAAPNFAYELAAAKLAKLPPDEAKDISLQSLTRAVCGAEPVNLNTMLKFNQAARPFGFREYTLSPGYGLAEASLVVSAYRPGQRTGWLKLARNDLQNGLVSVLDRGYLDYTQQQADEAAAGSIYLVGNGFVIDGHQVSVRNPESGAELGNQVIGEICFAGESVTRGYWNRVEETNATFPVDEKTGRFFLRTGDLGFLDTNGELYITGRIKDLIIIRGMNYYPQDIERTAFTAHPDLRPDGTAAFSVVQAGEEQLILIQEVNRPAVRKPQCDQWAKKIRADILKVHGILAESIIFIPPMHVPRTTSGKIQRNKAKAMYLNREWDKIVGISSLENSERAPGAQPITSREELADYITGLVARQLAVPAGEIDRSLPFTELGLNSMMTLSVRSSLEQAMGFSIPSVALFNYNTVQQMSDHLFSLKNGSVNQSWPVRQAGVGDSAVFPEAEYDHYSEEELLSLLAKEVGGEDNAH</sequence>
<dbReference type="Gene3D" id="3.30.300.30">
    <property type="match status" value="1"/>
</dbReference>
<keyword evidence="4 8" id="KW-0436">Ligase</keyword>
<dbReference type="PROSITE" id="PS50075">
    <property type="entry name" value="CARRIER"/>
    <property type="match status" value="1"/>
</dbReference>
<evidence type="ECO:0000256" key="6">
    <source>
        <dbReference type="ARBA" id="ARBA00023098"/>
    </source>
</evidence>
<dbReference type="SMART" id="SM00823">
    <property type="entry name" value="PKS_PP"/>
    <property type="match status" value="1"/>
</dbReference>
<name>A0ABP2C7Q8_9FIRM</name>
<evidence type="ECO:0000256" key="5">
    <source>
        <dbReference type="ARBA" id="ARBA00022832"/>
    </source>
</evidence>
<dbReference type="InterPro" id="IPR036736">
    <property type="entry name" value="ACP-like_sf"/>
</dbReference>
<keyword evidence="3" id="KW-0597">Phosphoprotein</keyword>
<dbReference type="InterPro" id="IPR009081">
    <property type="entry name" value="PP-bd_ACP"/>
</dbReference>
<evidence type="ECO:0000313" key="9">
    <source>
        <dbReference type="Proteomes" id="UP000245702"/>
    </source>
</evidence>
<protein>
    <submittedName>
        <fullName evidence="8">Fatty-acid--CoA ligase fadD21</fullName>
        <ecNumber evidence="8">6.2.1.-</ecNumber>
    </submittedName>
</protein>
<evidence type="ECO:0000256" key="3">
    <source>
        <dbReference type="ARBA" id="ARBA00022553"/>
    </source>
</evidence>
<dbReference type="CDD" id="cd05931">
    <property type="entry name" value="FAAL"/>
    <property type="match status" value="1"/>
</dbReference>
<gene>
    <name evidence="8" type="ORF">SSPH_02827</name>
</gene>
<proteinExistence type="inferred from homology"/>
<dbReference type="InterPro" id="IPR042099">
    <property type="entry name" value="ANL_N_sf"/>
</dbReference>
<dbReference type="SUPFAM" id="SSF56801">
    <property type="entry name" value="Acetyl-CoA synthetase-like"/>
    <property type="match status" value="1"/>
</dbReference>
<evidence type="ECO:0000313" key="8">
    <source>
        <dbReference type="EMBL" id="CVK20160.1"/>
    </source>
</evidence>
<dbReference type="Pfam" id="PF00550">
    <property type="entry name" value="PP-binding"/>
    <property type="match status" value="1"/>
</dbReference>
<accession>A0ABP2C7Q8</accession>
<comment type="caution">
    <text evidence="8">The sequence shown here is derived from an EMBL/GenBank/DDBJ whole genome shotgun (WGS) entry which is preliminary data.</text>
</comment>
<dbReference type="InterPro" id="IPR025110">
    <property type="entry name" value="AMP-bd_C"/>
</dbReference>
<feature type="domain" description="Carrier" evidence="7">
    <location>
        <begin position="605"/>
        <end position="679"/>
    </location>
</feature>
<reference evidence="8 9" key="1">
    <citation type="submission" date="2016-01" db="EMBL/GenBank/DDBJ databases">
        <authorList>
            <person name="Brown R."/>
        </authorList>
    </citation>
    <scope>NUCLEOTIDE SEQUENCE [LARGE SCALE GENOMIC DNA]</scope>
    <source>
        <strain evidence="8">Sporomusa sphaeroides DSM 2875</strain>
    </source>
</reference>
<evidence type="ECO:0000256" key="1">
    <source>
        <dbReference type="ARBA" id="ARBA00006432"/>
    </source>
</evidence>
<evidence type="ECO:0000259" key="7">
    <source>
        <dbReference type="PROSITE" id="PS50075"/>
    </source>
</evidence>
<dbReference type="InterPro" id="IPR045851">
    <property type="entry name" value="AMP-bd_C_sf"/>
</dbReference>
<dbReference type="GO" id="GO:0016874">
    <property type="term" value="F:ligase activity"/>
    <property type="evidence" value="ECO:0007669"/>
    <property type="project" value="UniProtKB-KW"/>
</dbReference>
<dbReference type="SUPFAM" id="SSF47336">
    <property type="entry name" value="ACP-like"/>
    <property type="match status" value="1"/>
</dbReference>
<dbReference type="PROSITE" id="PS00455">
    <property type="entry name" value="AMP_BINDING"/>
    <property type="match status" value="1"/>
</dbReference>
<dbReference type="InterPro" id="IPR020806">
    <property type="entry name" value="PKS_PP-bd"/>
</dbReference>
<keyword evidence="2" id="KW-0596">Phosphopantetheine</keyword>
<dbReference type="PANTHER" id="PTHR22754">
    <property type="entry name" value="DISCO-INTERACTING PROTEIN 2 DIP2 -RELATED"/>
    <property type="match status" value="1"/>
</dbReference>
<organism evidence="8 9">
    <name type="scientific">Sporomusa sphaeroides DSM 2875</name>
    <dbReference type="NCBI Taxonomy" id="1337886"/>
    <lineage>
        <taxon>Bacteria</taxon>
        <taxon>Bacillati</taxon>
        <taxon>Bacillota</taxon>
        <taxon>Negativicutes</taxon>
        <taxon>Selenomonadales</taxon>
        <taxon>Sporomusaceae</taxon>
        <taxon>Sporomusa</taxon>
    </lineage>
</organism>
<dbReference type="Pfam" id="PF23024">
    <property type="entry name" value="AMP-dom_DIP2-like"/>
    <property type="match status" value="1"/>
</dbReference>
<evidence type="ECO:0000256" key="4">
    <source>
        <dbReference type="ARBA" id="ARBA00022598"/>
    </source>
</evidence>
<dbReference type="SMART" id="SM01294">
    <property type="entry name" value="PKS_PP_betabranch"/>
    <property type="match status" value="1"/>
</dbReference>
<dbReference type="PANTHER" id="PTHR22754:SF32">
    <property type="entry name" value="DISCO-INTERACTING PROTEIN 2"/>
    <property type="match status" value="1"/>
</dbReference>
<dbReference type="RefSeq" id="WP_075753437.1">
    <property type="nucleotide sequence ID" value="NZ_CP146991.1"/>
</dbReference>
<dbReference type="EMBL" id="FCOW01000015">
    <property type="protein sequence ID" value="CVK20160.1"/>
    <property type="molecule type" value="Genomic_DNA"/>
</dbReference>
<dbReference type="InterPro" id="IPR020845">
    <property type="entry name" value="AMP-binding_CS"/>
</dbReference>
<dbReference type="Gene3D" id="3.40.50.12780">
    <property type="entry name" value="N-terminal domain of ligase-like"/>
    <property type="match status" value="1"/>
</dbReference>
<keyword evidence="5" id="KW-0276">Fatty acid metabolism</keyword>
<dbReference type="EC" id="6.2.1.-" evidence="8"/>
<keyword evidence="6" id="KW-0443">Lipid metabolism</keyword>
<dbReference type="InterPro" id="IPR000873">
    <property type="entry name" value="AMP-dep_synth/lig_dom"/>
</dbReference>